<comment type="caution">
    <text evidence="1">The sequence shown here is derived from an EMBL/GenBank/DDBJ whole genome shotgun (WGS) entry which is preliminary data.</text>
</comment>
<gene>
    <name evidence="1" type="ORF">FC82_GL002800</name>
</gene>
<name>A0A0R2BEL1_SECCO</name>
<sequence length="136" mass="15727">MDLRGRFTVKLLLLISIIGLFGTFGSVKAKASKYGVDGSWVFRYRYEYKVRVRKPTAAFKMHMGKYAYQNEIAKPFVLQKGAVVRTWYSGHDGFNWYLSGGTHGKYDGSRHYGYGVNWTSPKSFKILKTYHGDNWF</sequence>
<dbReference type="AlphaFoldDB" id="A0A0R2BEL1"/>
<dbReference type="EMBL" id="AYYR01000067">
    <property type="protein sequence ID" value="KRM74857.1"/>
    <property type="molecule type" value="Genomic_DNA"/>
</dbReference>
<dbReference type="RefSeq" id="WP_054760435.1">
    <property type="nucleotide sequence ID" value="NZ_AYYR01000067.1"/>
</dbReference>
<accession>A0A0R2BEL1</accession>
<evidence type="ECO:0000313" key="2">
    <source>
        <dbReference type="Proteomes" id="UP000051845"/>
    </source>
</evidence>
<organism evidence="1 2">
    <name type="scientific">Secundilactobacillus collinoides DSM 20515 = JCM 1123</name>
    <dbReference type="NCBI Taxonomy" id="1423733"/>
    <lineage>
        <taxon>Bacteria</taxon>
        <taxon>Bacillati</taxon>
        <taxon>Bacillota</taxon>
        <taxon>Bacilli</taxon>
        <taxon>Lactobacillales</taxon>
        <taxon>Lactobacillaceae</taxon>
        <taxon>Secundilactobacillus</taxon>
    </lineage>
</organism>
<proteinExistence type="predicted"/>
<reference evidence="1 2" key="1">
    <citation type="journal article" date="2015" name="Genome Announc.">
        <title>Expanding the biotechnology potential of lactobacilli through comparative genomics of 213 strains and associated genera.</title>
        <authorList>
            <person name="Sun Z."/>
            <person name="Harris H.M."/>
            <person name="McCann A."/>
            <person name="Guo C."/>
            <person name="Argimon S."/>
            <person name="Zhang W."/>
            <person name="Yang X."/>
            <person name="Jeffery I.B."/>
            <person name="Cooney J.C."/>
            <person name="Kagawa T.F."/>
            <person name="Liu W."/>
            <person name="Song Y."/>
            <person name="Salvetti E."/>
            <person name="Wrobel A."/>
            <person name="Rasinkangas P."/>
            <person name="Parkhill J."/>
            <person name="Rea M.C."/>
            <person name="O'Sullivan O."/>
            <person name="Ritari J."/>
            <person name="Douillard F.P."/>
            <person name="Paul Ross R."/>
            <person name="Yang R."/>
            <person name="Briner A.E."/>
            <person name="Felis G.E."/>
            <person name="de Vos W.M."/>
            <person name="Barrangou R."/>
            <person name="Klaenhammer T.R."/>
            <person name="Caufield P.W."/>
            <person name="Cui Y."/>
            <person name="Zhang H."/>
            <person name="O'Toole P.W."/>
        </authorList>
    </citation>
    <scope>NUCLEOTIDE SEQUENCE [LARGE SCALE GENOMIC DNA]</scope>
    <source>
        <strain evidence="1 2">DSM 20515</strain>
    </source>
</reference>
<dbReference type="PATRIC" id="fig|1423733.4.peg.2925"/>
<evidence type="ECO:0000313" key="1">
    <source>
        <dbReference type="EMBL" id="KRM74857.1"/>
    </source>
</evidence>
<dbReference type="Proteomes" id="UP000051845">
    <property type="component" value="Unassembled WGS sequence"/>
</dbReference>
<protein>
    <submittedName>
        <fullName evidence="1">Uncharacterized protein</fullName>
    </submittedName>
</protein>